<dbReference type="EMBL" id="BFEA01000094">
    <property type="protein sequence ID" value="GBG67990.1"/>
    <property type="molecule type" value="Genomic_DNA"/>
</dbReference>
<dbReference type="AlphaFoldDB" id="A0A388KD61"/>
<dbReference type="Gene3D" id="3.30.70.270">
    <property type="match status" value="1"/>
</dbReference>
<evidence type="ECO:0000256" key="1">
    <source>
        <dbReference type="SAM" id="MobiDB-lite"/>
    </source>
</evidence>
<proteinExistence type="predicted"/>
<feature type="region of interest" description="Disordered" evidence="1">
    <location>
        <begin position="457"/>
        <end position="585"/>
    </location>
</feature>
<dbReference type="PROSITE" id="PS50878">
    <property type="entry name" value="RT_POL"/>
    <property type="match status" value="1"/>
</dbReference>
<dbReference type="InterPro" id="IPR000477">
    <property type="entry name" value="RT_dom"/>
</dbReference>
<feature type="region of interest" description="Disordered" evidence="1">
    <location>
        <begin position="243"/>
        <end position="262"/>
    </location>
</feature>
<feature type="compositionally biased region" description="Basic and acidic residues" evidence="1">
    <location>
        <begin position="531"/>
        <end position="545"/>
    </location>
</feature>
<dbReference type="Gramene" id="GBG67990">
    <property type="protein sequence ID" value="GBG67990"/>
    <property type="gene ID" value="CBR_g1109"/>
</dbReference>
<name>A0A388KD61_CHABU</name>
<dbReference type="CDD" id="cd01647">
    <property type="entry name" value="RT_LTR"/>
    <property type="match status" value="1"/>
</dbReference>
<evidence type="ECO:0000259" key="2">
    <source>
        <dbReference type="PROSITE" id="PS50878"/>
    </source>
</evidence>
<dbReference type="InterPro" id="IPR051320">
    <property type="entry name" value="Viral_Replic_Matur_Polypro"/>
</dbReference>
<feature type="compositionally biased region" description="Acidic residues" evidence="1">
    <location>
        <begin position="463"/>
        <end position="508"/>
    </location>
</feature>
<dbReference type="Proteomes" id="UP000265515">
    <property type="component" value="Unassembled WGS sequence"/>
</dbReference>
<organism evidence="3 4">
    <name type="scientific">Chara braunii</name>
    <name type="common">Braun's stonewort</name>
    <dbReference type="NCBI Taxonomy" id="69332"/>
    <lineage>
        <taxon>Eukaryota</taxon>
        <taxon>Viridiplantae</taxon>
        <taxon>Streptophyta</taxon>
        <taxon>Charophyceae</taxon>
        <taxon>Charales</taxon>
        <taxon>Characeae</taxon>
        <taxon>Chara</taxon>
    </lineage>
</organism>
<feature type="domain" description="Reverse transcriptase" evidence="2">
    <location>
        <begin position="1"/>
        <end position="200"/>
    </location>
</feature>
<accession>A0A388KD61</accession>
<dbReference type="InterPro" id="IPR043128">
    <property type="entry name" value="Rev_trsase/Diguanyl_cyclase"/>
</dbReference>
<dbReference type="InterPro" id="IPR043502">
    <property type="entry name" value="DNA/RNA_pol_sf"/>
</dbReference>
<dbReference type="Pfam" id="PF00078">
    <property type="entry name" value="RVT_1"/>
    <property type="match status" value="1"/>
</dbReference>
<dbReference type="SUPFAM" id="SSF56672">
    <property type="entry name" value="DNA/RNA polymerases"/>
    <property type="match status" value="1"/>
</dbReference>
<sequence>MTLRTTVIIAPQVSQVMAGTLCVITWENCVDDEQSLKDADSSDEDDAVILELARQRVCYPAQRTNAKALNLTDRNLQRTRAMILGEPPVLSRMVDSLEPPRTLYEVGPVPDGDLQRASTFQRAMNVTFQNFVNKTRLTQGMINFCVIVYMDDILVYSKTYHGHVQHIEWTLGALRDAGFKIALEKSEFFLSEISFLGYVVTRGILRPDSRKVATVKDAPVPTSLTQEYDFDIVHRKTERHGNTDGLTRLHRPAKPIGSTDHSPRVISTASPILSISTFVCLLLRCGRGRRLLIARFSFSVSLSLRYSVPITIAMSFLTERVLGEHLLVPRDDISAIRQVHHTRISPDLLRFAQFFSTTGVYEAAEFRFATHSQALVLAEASAYRRLSIPGVSQVSTIVVFSGDISTVDPLRHTTIRVSLRKWGEQLAAEWNQWLARHGDNLVVTNSIDAGGLRMSRQERAVAEEAEVEDGSEEDTSEEEGSYSEYSEEEPGEEEEEEEEEEDQLEEEEGSKWETLGEEADRAEVHEEDPETAARRREEIAARKQPLEYASCADLPIPNDPTNDPEPPKNDDGDLAAETSSAPARR</sequence>
<evidence type="ECO:0000313" key="3">
    <source>
        <dbReference type="EMBL" id="GBG67990.1"/>
    </source>
</evidence>
<comment type="caution">
    <text evidence="3">The sequence shown here is derived from an EMBL/GenBank/DDBJ whole genome shotgun (WGS) entry which is preliminary data.</text>
</comment>
<reference evidence="3 4" key="1">
    <citation type="journal article" date="2018" name="Cell">
        <title>The Chara Genome: Secondary Complexity and Implications for Plant Terrestrialization.</title>
        <authorList>
            <person name="Nishiyama T."/>
            <person name="Sakayama H."/>
            <person name="Vries J.D."/>
            <person name="Buschmann H."/>
            <person name="Saint-Marcoux D."/>
            <person name="Ullrich K.K."/>
            <person name="Haas F.B."/>
            <person name="Vanderstraeten L."/>
            <person name="Becker D."/>
            <person name="Lang D."/>
            <person name="Vosolsobe S."/>
            <person name="Rombauts S."/>
            <person name="Wilhelmsson P.K.I."/>
            <person name="Janitza P."/>
            <person name="Kern R."/>
            <person name="Heyl A."/>
            <person name="Rumpler F."/>
            <person name="Villalobos L.I.A.C."/>
            <person name="Clay J.M."/>
            <person name="Skokan R."/>
            <person name="Toyoda A."/>
            <person name="Suzuki Y."/>
            <person name="Kagoshima H."/>
            <person name="Schijlen E."/>
            <person name="Tajeshwar N."/>
            <person name="Catarino B."/>
            <person name="Hetherington A.J."/>
            <person name="Saltykova A."/>
            <person name="Bonnot C."/>
            <person name="Breuninger H."/>
            <person name="Symeonidi A."/>
            <person name="Radhakrishnan G.V."/>
            <person name="Van Nieuwerburgh F."/>
            <person name="Deforce D."/>
            <person name="Chang C."/>
            <person name="Karol K.G."/>
            <person name="Hedrich R."/>
            <person name="Ulvskov P."/>
            <person name="Glockner G."/>
            <person name="Delwiche C.F."/>
            <person name="Petrasek J."/>
            <person name="Van de Peer Y."/>
            <person name="Friml J."/>
            <person name="Beilby M."/>
            <person name="Dolan L."/>
            <person name="Kohara Y."/>
            <person name="Sugano S."/>
            <person name="Fujiyama A."/>
            <person name="Delaux P.-M."/>
            <person name="Quint M."/>
            <person name="TheiBen G."/>
            <person name="Hagemann M."/>
            <person name="Harholt J."/>
            <person name="Dunand C."/>
            <person name="Zachgo S."/>
            <person name="Langdale J."/>
            <person name="Maumus F."/>
            <person name="Straeten D.V.D."/>
            <person name="Gould S.B."/>
            <person name="Rensing S.A."/>
        </authorList>
    </citation>
    <scope>NUCLEOTIDE SEQUENCE [LARGE SCALE GENOMIC DNA]</scope>
    <source>
        <strain evidence="3 4">S276</strain>
    </source>
</reference>
<keyword evidence="4" id="KW-1185">Reference proteome</keyword>
<dbReference type="PANTHER" id="PTHR33064">
    <property type="entry name" value="POL PROTEIN"/>
    <property type="match status" value="1"/>
</dbReference>
<dbReference type="PANTHER" id="PTHR33064:SF37">
    <property type="entry name" value="RIBONUCLEASE H"/>
    <property type="match status" value="1"/>
</dbReference>
<gene>
    <name evidence="3" type="ORF">CBR_g1109</name>
</gene>
<evidence type="ECO:0000313" key="4">
    <source>
        <dbReference type="Proteomes" id="UP000265515"/>
    </source>
</evidence>
<protein>
    <recommendedName>
        <fullName evidence="2">Reverse transcriptase domain-containing protein</fullName>
    </recommendedName>
</protein>